<dbReference type="PROSITE" id="PS00092">
    <property type="entry name" value="N6_MTASE"/>
    <property type="match status" value="1"/>
</dbReference>
<dbReference type="InterPro" id="IPR002052">
    <property type="entry name" value="DNA_methylase_N6_adenine_CS"/>
</dbReference>
<proteinExistence type="predicted"/>
<dbReference type="GO" id="GO:0032259">
    <property type="term" value="P:methylation"/>
    <property type="evidence" value="ECO:0007669"/>
    <property type="project" value="InterPro"/>
</dbReference>
<dbReference type="GO" id="GO:0003676">
    <property type="term" value="F:nucleic acid binding"/>
    <property type="evidence" value="ECO:0007669"/>
    <property type="project" value="InterPro"/>
</dbReference>
<protein>
    <recommendedName>
        <fullName evidence="2">DNA methyltransferase</fullName>
    </recommendedName>
</protein>
<dbReference type="GO" id="GO:0008168">
    <property type="term" value="F:methyltransferase activity"/>
    <property type="evidence" value="ECO:0007669"/>
    <property type="project" value="InterPro"/>
</dbReference>
<accession>A0AAT9V7M7</accession>
<dbReference type="Gene3D" id="3.40.50.150">
    <property type="entry name" value="Vaccinia Virus protein VP39"/>
    <property type="match status" value="1"/>
</dbReference>
<reference evidence="1" key="1">
    <citation type="submission" date="2023-04" db="EMBL/GenBank/DDBJ databases">
        <title>Characterization and genome study of newly isolated Alicyclobacillus-specific phaga.</title>
        <authorList>
            <person name="Shymialevich D."/>
            <person name="Wojcicki M."/>
            <person name="Srednicka P."/>
            <person name="Swider O."/>
        </authorList>
    </citation>
    <scope>NUCLEOTIDE SEQUENCE</scope>
</reference>
<sequence>MLSATNRGAKRNDNDFYPTPTWVTEELIKKLIIPKSSTCLEPCVGDGAIWNVIKPYFSSMGWAELSKGRDFLTYDFGNNHFDFVITNPPFSLAEEFICRSLELADCVVMLLRLNFLGGQKRYDRFWSMPKYKPTGQIICSDRPSFTGKGNGRYRVCVDLVGQNGYTADWY</sequence>
<gene>
    <name evidence="1" type="ORF">QB910_000067</name>
</gene>
<dbReference type="EMBL" id="OQ846916">
    <property type="protein sequence ID" value="WJJ55311.1"/>
    <property type="molecule type" value="Genomic_DNA"/>
</dbReference>
<dbReference type="InterPro" id="IPR029063">
    <property type="entry name" value="SAM-dependent_MTases_sf"/>
</dbReference>
<dbReference type="SUPFAM" id="SSF53335">
    <property type="entry name" value="S-adenosyl-L-methionine-dependent methyltransferases"/>
    <property type="match status" value="1"/>
</dbReference>
<evidence type="ECO:0008006" key="2">
    <source>
        <dbReference type="Google" id="ProtNLM"/>
    </source>
</evidence>
<name>A0AAT9V7M7_9CAUD</name>
<organism evidence="1">
    <name type="scientific">Alicyclobacillus phage KKP_3916</name>
    <dbReference type="NCBI Taxonomy" id="3040651"/>
    <lineage>
        <taxon>Viruses</taxon>
        <taxon>Duplodnaviria</taxon>
        <taxon>Heunggongvirae</taxon>
        <taxon>Uroviricota</taxon>
        <taxon>Caudoviricetes</taxon>
    </lineage>
</organism>
<evidence type="ECO:0000313" key="1">
    <source>
        <dbReference type="EMBL" id="WJJ55311.1"/>
    </source>
</evidence>